<dbReference type="GO" id="GO:0006397">
    <property type="term" value="P:mRNA processing"/>
    <property type="evidence" value="ECO:0007669"/>
    <property type="project" value="UniProtKB-KW"/>
</dbReference>
<dbReference type="Proteomes" id="UP000663193">
    <property type="component" value="Chromosome 13"/>
</dbReference>
<evidence type="ECO:0000313" key="8">
    <source>
        <dbReference type="EMBL" id="QRD02494.1"/>
    </source>
</evidence>
<dbReference type="InterPro" id="IPR040424">
    <property type="entry name" value="Smn1"/>
</dbReference>
<dbReference type="Pfam" id="PF20636">
    <property type="entry name" value="SMN_G2-BD"/>
    <property type="match status" value="1"/>
</dbReference>
<evidence type="ECO:0000256" key="5">
    <source>
        <dbReference type="ARBA" id="ARBA00023242"/>
    </source>
</evidence>
<reference evidence="9" key="1">
    <citation type="journal article" date="2021" name="BMC Genomics">
        <title>Chromosome-level genome assembly and manually-curated proteome of model necrotroph Parastagonospora nodorum Sn15 reveals a genome-wide trove of candidate effector homologs, and redundancy of virulence-related functions within an accessory chromosome.</title>
        <authorList>
            <person name="Bertazzoni S."/>
            <person name="Jones D.A.B."/>
            <person name="Phan H.T."/>
            <person name="Tan K.-C."/>
            <person name="Hane J.K."/>
        </authorList>
    </citation>
    <scope>NUCLEOTIDE SEQUENCE [LARGE SCALE GENOMIC DNA]</scope>
    <source>
        <strain evidence="9">SN15 / ATCC MYA-4574 / FGSC 10173)</strain>
    </source>
</reference>
<dbReference type="GO" id="GO:0005634">
    <property type="term" value="C:nucleus"/>
    <property type="evidence" value="ECO:0007669"/>
    <property type="project" value="UniProtKB-SubCell"/>
</dbReference>
<protein>
    <recommendedName>
        <fullName evidence="7">Survival Motor Neuron Gemin2-binding domain-containing protein</fullName>
    </recommendedName>
</protein>
<dbReference type="AlphaFoldDB" id="A0A7U2I5J6"/>
<dbReference type="OrthoDB" id="197400at2759"/>
<evidence type="ECO:0000256" key="6">
    <source>
        <dbReference type="SAM" id="MobiDB-lite"/>
    </source>
</evidence>
<organism evidence="8 9">
    <name type="scientific">Phaeosphaeria nodorum (strain SN15 / ATCC MYA-4574 / FGSC 10173)</name>
    <name type="common">Glume blotch fungus</name>
    <name type="synonym">Parastagonospora nodorum</name>
    <dbReference type="NCBI Taxonomy" id="321614"/>
    <lineage>
        <taxon>Eukaryota</taxon>
        <taxon>Fungi</taxon>
        <taxon>Dikarya</taxon>
        <taxon>Ascomycota</taxon>
        <taxon>Pezizomycotina</taxon>
        <taxon>Dothideomycetes</taxon>
        <taxon>Pleosporomycetidae</taxon>
        <taxon>Pleosporales</taxon>
        <taxon>Pleosporineae</taxon>
        <taxon>Phaeosphaeriaceae</taxon>
        <taxon>Parastagonospora</taxon>
    </lineage>
</organism>
<evidence type="ECO:0000259" key="7">
    <source>
        <dbReference type="Pfam" id="PF20636"/>
    </source>
</evidence>
<keyword evidence="3" id="KW-0507">mRNA processing</keyword>
<dbReference type="PANTHER" id="PTHR39267">
    <property type="entry name" value="SURVIVAL MOTOR NEURON-LIKE PROTEIN 1"/>
    <property type="match status" value="1"/>
</dbReference>
<dbReference type="RefSeq" id="XP_001795841.1">
    <property type="nucleotide sequence ID" value="XM_001795789.1"/>
</dbReference>
<dbReference type="KEGG" id="pno:SNOG_05436"/>
<dbReference type="InterPro" id="IPR049481">
    <property type="entry name" value="SMN_G2-BD"/>
</dbReference>
<dbReference type="CDD" id="cd22851">
    <property type="entry name" value="SMN_N"/>
    <property type="match status" value="1"/>
</dbReference>
<evidence type="ECO:0000256" key="4">
    <source>
        <dbReference type="ARBA" id="ARBA00023187"/>
    </source>
</evidence>
<comment type="similarity">
    <text evidence="2">Belongs to the SMN family.</text>
</comment>
<dbReference type="PANTHER" id="PTHR39267:SF1">
    <property type="entry name" value="SURVIVAL MOTOR NEURON PROTEIN"/>
    <property type="match status" value="1"/>
</dbReference>
<evidence type="ECO:0000256" key="3">
    <source>
        <dbReference type="ARBA" id="ARBA00022664"/>
    </source>
</evidence>
<dbReference type="CDD" id="cd22852">
    <property type="entry name" value="SMN_C"/>
    <property type="match status" value="1"/>
</dbReference>
<evidence type="ECO:0000256" key="2">
    <source>
        <dbReference type="ARBA" id="ARBA00005371"/>
    </source>
</evidence>
<dbReference type="EMBL" id="CP069035">
    <property type="protein sequence ID" value="QRD02494.1"/>
    <property type="molecule type" value="Genomic_DNA"/>
</dbReference>
<comment type="subcellular location">
    <subcellularLocation>
        <location evidence="1">Nucleus</location>
    </subcellularLocation>
</comment>
<name>A0A7U2I5J6_PHANO</name>
<accession>A0A7U2I5J6</accession>
<proteinExistence type="inferred from homology"/>
<keyword evidence="4" id="KW-0508">mRNA splicing</keyword>
<dbReference type="OMA" id="MMSWYFA"/>
<feature type="region of interest" description="Disordered" evidence="6">
    <location>
        <begin position="53"/>
        <end position="118"/>
    </location>
</feature>
<dbReference type="GO" id="GO:0008380">
    <property type="term" value="P:RNA splicing"/>
    <property type="evidence" value="ECO:0007669"/>
    <property type="project" value="UniProtKB-KW"/>
</dbReference>
<evidence type="ECO:0000256" key="1">
    <source>
        <dbReference type="ARBA" id="ARBA00004123"/>
    </source>
</evidence>
<feature type="domain" description="Survival Motor Neuron Gemin2-binding" evidence="7">
    <location>
        <begin position="9"/>
        <end position="31"/>
    </location>
</feature>
<dbReference type="InterPro" id="IPR047313">
    <property type="entry name" value="SMN_C"/>
</dbReference>
<sequence length="179" mass="20079">MAPGIDMNDRNAWDDSYLIKSWDETVKEYEKYHSIHKSGKRLEDALSEEELKELREDHGEYLDEAETSSGAVAETNGDADQPDTDMTHEDGNNVEHLVQAESPQQAPHPSQPQQTQTVAIDDPARQEGAHAASMPQALLGTVQDENLRNIMMSWYYAGYYTGLHAGQQQVPKNTPPKQQ</sequence>
<feature type="compositionally biased region" description="Low complexity" evidence="6">
    <location>
        <begin position="99"/>
        <end position="117"/>
    </location>
</feature>
<keyword evidence="5" id="KW-0539">Nucleus</keyword>
<evidence type="ECO:0000313" key="9">
    <source>
        <dbReference type="Proteomes" id="UP000663193"/>
    </source>
</evidence>
<keyword evidence="9" id="KW-1185">Reference proteome</keyword>
<dbReference type="VEuPathDB" id="FungiDB:JI435_054360"/>
<gene>
    <name evidence="8" type="ORF">JI435_054360</name>
</gene>